<evidence type="ECO:0000256" key="4">
    <source>
        <dbReference type="ARBA" id="ARBA00022801"/>
    </source>
</evidence>
<comment type="caution">
    <text evidence="8">The sequence shown here is derived from an EMBL/GenBank/DDBJ whole genome shotgun (WGS) entry which is preliminary data.</text>
</comment>
<dbReference type="PANTHER" id="PTHR33992">
    <property type="entry name" value="RIBONUCLEASE P PROTEIN COMPONENT"/>
    <property type="match status" value="1"/>
</dbReference>
<dbReference type="InterPro" id="IPR000100">
    <property type="entry name" value="RNase_P"/>
</dbReference>
<evidence type="ECO:0000256" key="2">
    <source>
        <dbReference type="ARBA" id="ARBA00022722"/>
    </source>
</evidence>
<dbReference type="EC" id="3.1.26.5" evidence="6 7"/>
<evidence type="ECO:0000256" key="1">
    <source>
        <dbReference type="ARBA" id="ARBA00022694"/>
    </source>
</evidence>
<evidence type="ECO:0000256" key="5">
    <source>
        <dbReference type="ARBA" id="ARBA00022884"/>
    </source>
</evidence>
<comment type="subunit">
    <text evidence="6">Consists of a catalytic RNA component (M1 or rnpB) and a protein subunit.</text>
</comment>
<dbReference type="PANTHER" id="PTHR33992:SF1">
    <property type="entry name" value="RIBONUCLEASE P PROTEIN COMPONENT"/>
    <property type="match status" value="1"/>
</dbReference>
<protein>
    <recommendedName>
        <fullName evidence="6 7">Ribonuclease P protein component</fullName>
        <shortName evidence="6">RNase P protein</shortName>
        <shortName evidence="6">RNaseP protein</shortName>
        <ecNumber evidence="6 7">3.1.26.5</ecNumber>
    </recommendedName>
    <alternativeName>
        <fullName evidence="6">Protein C5</fullName>
    </alternativeName>
</protein>
<dbReference type="GO" id="GO:0042781">
    <property type="term" value="F:3'-tRNA processing endoribonuclease activity"/>
    <property type="evidence" value="ECO:0007669"/>
    <property type="project" value="TreeGrafter"/>
</dbReference>
<dbReference type="Gene3D" id="3.30.230.10">
    <property type="match status" value="1"/>
</dbReference>
<keyword evidence="2 6" id="KW-0540">Nuclease</keyword>
<evidence type="ECO:0000256" key="3">
    <source>
        <dbReference type="ARBA" id="ARBA00022759"/>
    </source>
</evidence>
<evidence type="ECO:0000256" key="6">
    <source>
        <dbReference type="HAMAP-Rule" id="MF_00227"/>
    </source>
</evidence>
<comment type="similarity">
    <text evidence="6">Belongs to the RnpA family.</text>
</comment>
<evidence type="ECO:0000313" key="9">
    <source>
        <dbReference type="Proteomes" id="UP000034090"/>
    </source>
</evidence>
<dbReference type="Pfam" id="PF00825">
    <property type="entry name" value="Ribonuclease_P"/>
    <property type="match status" value="1"/>
</dbReference>
<proteinExistence type="inferred from homology"/>
<evidence type="ECO:0000313" key="8">
    <source>
        <dbReference type="EMBL" id="KKS98998.1"/>
    </source>
</evidence>
<dbReference type="InterPro" id="IPR014721">
    <property type="entry name" value="Ribsml_uS5_D2-typ_fold_subgr"/>
</dbReference>
<dbReference type="NCBIfam" id="TIGR00188">
    <property type="entry name" value="rnpA"/>
    <property type="match status" value="1"/>
</dbReference>
<gene>
    <name evidence="6" type="primary">rnpA</name>
    <name evidence="8" type="ORF">UV74_C0001G0108</name>
</gene>
<keyword evidence="5 6" id="KW-0694">RNA-binding</keyword>
<comment type="catalytic activity">
    <reaction evidence="6">
        <text>Endonucleolytic cleavage of RNA, removing 5'-extranucleotides from tRNA precursor.</text>
        <dbReference type="EC" id="3.1.26.5"/>
    </reaction>
</comment>
<organism evidence="8 9">
    <name type="scientific">Candidatus Woesebacteria bacterium GW2011_GWB1_43_14</name>
    <dbReference type="NCBI Taxonomy" id="1618578"/>
    <lineage>
        <taxon>Bacteria</taxon>
        <taxon>Candidatus Woeseibacteriota</taxon>
    </lineage>
</organism>
<dbReference type="EMBL" id="LCFQ01000001">
    <property type="protein sequence ID" value="KKS98998.1"/>
    <property type="molecule type" value="Genomic_DNA"/>
</dbReference>
<accession>A0A0G1GJP6</accession>
<evidence type="ECO:0000256" key="7">
    <source>
        <dbReference type="NCBIfam" id="TIGR00188"/>
    </source>
</evidence>
<keyword evidence="1 6" id="KW-0819">tRNA processing</keyword>
<keyword evidence="4 6" id="KW-0378">Hydrolase</keyword>
<dbReference type="GO" id="GO:0030677">
    <property type="term" value="C:ribonuclease P complex"/>
    <property type="evidence" value="ECO:0007669"/>
    <property type="project" value="TreeGrafter"/>
</dbReference>
<dbReference type="InterPro" id="IPR020568">
    <property type="entry name" value="Ribosomal_Su5_D2-typ_SF"/>
</dbReference>
<dbReference type="GO" id="GO:0001682">
    <property type="term" value="P:tRNA 5'-leader removal"/>
    <property type="evidence" value="ECO:0007669"/>
    <property type="project" value="UniProtKB-UniRule"/>
</dbReference>
<dbReference type="Proteomes" id="UP000034090">
    <property type="component" value="Unassembled WGS sequence"/>
</dbReference>
<dbReference type="HAMAP" id="MF_00227">
    <property type="entry name" value="RNase_P"/>
    <property type="match status" value="1"/>
</dbReference>
<dbReference type="SUPFAM" id="SSF54211">
    <property type="entry name" value="Ribosomal protein S5 domain 2-like"/>
    <property type="match status" value="1"/>
</dbReference>
<keyword evidence="3 6" id="KW-0255">Endonuclease</keyword>
<comment type="function">
    <text evidence="6">RNaseP catalyzes the removal of the 5'-leader sequence from pre-tRNA to produce the mature 5'-terminus. It can also cleave other RNA substrates such as 4.5S RNA. The protein component plays an auxiliary but essential role in vivo by binding to the 5'-leader sequence and broadening the substrate specificity of the ribozyme.</text>
</comment>
<dbReference type="GO" id="GO:0004526">
    <property type="term" value="F:ribonuclease P activity"/>
    <property type="evidence" value="ECO:0007669"/>
    <property type="project" value="UniProtKB-UniRule"/>
</dbReference>
<name>A0A0G1GJP6_9BACT</name>
<reference evidence="8 9" key="1">
    <citation type="journal article" date="2015" name="Nature">
        <title>rRNA introns, odd ribosomes, and small enigmatic genomes across a large radiation of phyla.</title>
        <authorList>
            <person name="Brown C.T."/>
            <person name="Hug L.A."/>
            <person name="Thomas B.C."/>
            <person name="Sharon I."/>
            <person name="Castelle C.J."/>
            <person name="Singh A."/>
            <person name="Wilkins M.J."/>
            <person name="Williams K.H."/>
            <person name="Banfield J.F."/>
        </authorList>
    </citation>
    <scope>NUCLEOTIDE SEQUENCE [LARGE SCALE GENOMIC DNA]</scope>
</reference>
<dbReference type="AlphaFoldDB" id="A0A0G1GJP6"/>
<sequence length="114" mass="12863">MLASKYRLKDSSDFDEVHKKGKLYSGELASLVVYKRGDTDPSRFGFVVSSKISSLATIRNNKKRILSETVRQLVTKIPTGYDCVFLGKRKIATSYANAIMKETRDLLVKSKLLK</sequence>
<dbReference type="STRING" id="1618578.UV74_C0001G0108"/>
<dbReference type="GO" id="GO:0000049">
    <property type="term" value="F:tRNA binding"/>
    <property type="evidence" value="ECO:0007669"/>
    <property type="project" value="UniProtKB-UniRule"/>
</dbReference>